<dbReference type="InterPro" id="IPR000182">
    <property type="entry name" value="GNAT_dom"/>
</dbReference>
<proteinExistence type="predicted"/>
<dbReference type="Pfam" id="PF00583">
    <property type="entry name" value="Acetyltransf_1"/>
    <property type="match status" value="1"/>
</dbReference>
<reference evidence="2 3" key="1">
    <citation type="submission" date="2016-10" db="EMBL/GenBank/DDBJ databases">
        <authorList>
            <person name="de Groot N.N."/>
        </authorList>
    </citation>
    <scope>NUCLEOTIDE SEQUENCE [LARGE SCALE GENOMIC DNA]</scope>
    <source>
        <strain evidence="2 3">DSM 21800</strain>
    </source>
</reference>
<dbReference type="Proteomes" id="UP000199103">
    <property type="component" value="Chromosome I"/>
</dbReference>
<dbReference type="EMBL" id="LT629772">
    <property type="protein sequence ID" value="SDT38054.1"/>
    <property type="molecule type" value="Genomic_DNA"/>
</dbReference>
<name>A0A1H1ZWG2_9ACTN</name>
<evidence type="ECO:0000313" key="3">
    <source>
        <dbReference type="Proteomes" id="UP000199103"/>
    </source>
</evidence>
<gene>
    <name evidence="2" type="ORF">SAMN04489812_5504</name>
</gene>
<organism evidence="2 3">
    <name type="scientific">Microlunatus soli</name>
    <dbReference type="NCBI Taxonomy" id="630515"/>
    <lineage>
        <taxon>Bacteria</taxon>
        <taxon>Bacillati</taxon>
        <taxon>Actinomycetota</taxon>
        <taxon>Actinomycetes</taxon>
        <taxon>Propionibacteriales</taxon>
        <taxon>Propionibacteriaceae</taxon>
        <taxon>Microlunatus</taxon>
    </lineage>
</organism>
<dbReference type="AlphaFoldDB" id="A0A1H1ZWG2"/>
<protein>
    <recommendedName>
        <fullName evidence="1">N-acetyltransferase domain-containing protein</fullName>
    </recommendedName>
</protein>
<keyword evidence="3" id="KW-1185">Reference proteome</keyword>
<dbReference type="PROSITE" id="PS51186">
    <property type="entry name" value="GNAT"/>
    <property type="match status" value="1"/>
</dbReference>
<dbReference type="Gene3D" id="3.40.630.30">
    <property type="match status" value="1"/>
</dbReference>
<dbReference type="SUPFAM" id="SSF55729">
    <property type="entry name" value="Acyl-CoA N-acyltransferases (Nat)"/>
    <property type="match status" value="1"/>
</dbReference>
<dbReference type="OrthoDB" id="4375873at2"/>
<dbReference type="STRING" id="630515.SAMN04489812_5504"/>
<dbReference type="GO" id="GO:0016747">
    <property type="term" value="F:acyltransferase activity, transferring groups other than amino-acyl groups"/>
    <property type="evidence" value="ECO:0007669"/>
    <property type="project" value="InterPro"/>
</dbReference>
<evidence type="ECO:0000259" key="1">
    <source>
        <dbReference type="PROSITE" id="PS51186"/>
    </source>
</evidence>
<dbReference type="InterPro" id="IPR016181">
    <property type="entry name" value="Acyl_CoA_acyltransferase"/>
</dbReference>
<accession>A0A1H1ZWG2</accession>
<evidence type="ECO:0000313" key="2">
    <source>
        <dbReference type="EMBL" id="SDT38054.1"/>
    </source>
</evidence>
<sequence>MNSISDTGPVHAGNDEPWTDDRILRALGEWGWAPEGTQTINTDDYRLLLRPAGFGNDAHVPRVDSGRPPEELVREINRTARERGYTEAVWSIYPTTRPHALADTLLRLGGRVLDEGALLSLAVPADGRFDVGPTPGVQVRRVRDAADLTDYRRIISTVYDQPLPSAEAIADEAAGIATDHAGCRFVAYIDGRPAGTGAIAVRADGSASLFGAATYLAYRRRGAYRAIMAERVRWAAEKRVPVLLVSGRLATSAPIMLRLGFTDRGRTRNIGLPTDPARTGAAD</sequence>
<feature type="domain" description="N-acetyltransferase" evidence="1">
    <location>
        <begin position="137"/>
        <end position="283"/>
    </location>
</feature>
<dbReference type="RefSeq" id="WP_091529662.1">
    <property type="nucleotide sequence ID" value="NZ_LT629772.1"/>
</dbReference>
<dbReference type="CDD" id="cd04301">
    <property type="entry name" value="NAT_SF"/>
    <property type="match status" value="1"/>
</dbReference>